<evidence type="ECO:0000313" key="3">
    <source>
        <dbReference type="Proteomes" id="UP001515480"/>
    </source>
</evidence>
<proteinExistence type="predicted"/>
<comment type="caution">
    <text evidence="2">The sequence shown here is derived from an EMBL/GenBank/DDBJ whole genome shotgun (WGS) entry which is preliminary data.</text>
</comment>
<dbReference type="GO" id="GO:0032968">
    <property type="term" value="P:positive regulation of transcription elongation by RNA polymerase II"/>
    <property type="evidence" value="ECO:0007669"/>
    <property type="project" value="TreeGrafter"/>
</dbReference>
<feature type="region of interest" description="Disordered" evidence="1">
    <location>
        <begin position="304"/>
        <end position="370"/>
    </location>
</feature>
<organism evidence="2 3">
    <name type="scientific">Prymnesium parvum</name>
    <name type="common">Toxic golden alga</name>
    <dbReference type="NCBI Taxonomy" id="97485"/>
    <lineage>
        <taxon>Eukaryota</taxon>
        <taxon>Haptista</taxon>
        <taxon>Haptophyta</taxon>
        <taxon>Prymnesiophyceae</taxon>
        <taxon>Prymnesiales</taxon>
        <taxon>Prymnesiaceae</taxon>
        <taxon>Prymnesium</taxon>
    </lineage>
</organism>
<keyword evidence="3" id="KW-1185">Reference proteome</keyword>
<sequence length="370" mass="41157">MDKERHRELFGSDSEYESDEPAPSKPADAEAADADNRSRPGVGEEDLAEGELFGSGSDASEAEPSAAAEPPAVPSAPPLHFELPQCSKPTAGASLYLVRLPNILSFQPRPFEPETFEEELEADDEGERRIRTDNVIRWRDGGEGLRLSNTRLARWSDGSMTLHVGAEVLAAQQIEPHKSQRGAAQLFVRHKGSNLECQGVLHKKLTFQPASIDSATHRALTKQIAQSHVKERKIKITATLENPEKLKLEKEKIWEEEHRLEARRAARRERDTSGPEISADFLDADDEALEGDLGAVRKQFKNKRKFGAGMGGARRPAGLGVRKKARRNKADEDEEDEEDEDEDDEGDPREMDDFIVEDEDEAEESEEGSD</sequence>
<reference evidence="2 3" key="1">
    <citation type="journal article" date="2024" name="Science">
        <title>Giant polyketide synthase enzymes in the biosynthesis of giant marine polyether toxins.</title>
        <authorList>
            <person name="Fallon T.R."/>
            <person name="Shende V.V."/>
            <person name="Wierzbicki I.H."/>
            <person name="Pendleton A.L."/>
            <person name="Watervoot N.F."/>
            <person name="Auber R.P."/>
            <person name="Gonzalez D.J."/>
            <person name="Wisecaver J.H."/>
            <person name="Moore B.S."/>
        </authorList>
    </citation>
    <scope>NUCLEOTIDE SEQUENCE [LARGE SCALE GENOMIC DNA]</scope>
    <source>
        <strain evidence="2 3">12B1</strain>
    </source>
</reference>
<evidence type="ECO:0000313" key="2">
    <source>
        <dbReference type="EMBL" id="KAL1524460.1"/>
    </source>
</evidence>
<evidence type="ECO:0008006" key="4">
    <source>
        <dbReference type="Google" id="ProtNLM"/>
    </source>
</evidence>
<feature type="region of interest" description="Disordered" evidence="1">
    <location>
        <begin position="263"/>
        <end position="283"/>
    </location>
</feature>
<dbReference type="GO" id="GO:0016593">
    <property type="term" value="C:Cdc73/Paf1 complex"/>
    <property type="evidence" value="ECO:0007669"/>
    <property type="project" value="InterPro"/>
</dbReference>
<gene>
    <name evidence="2" type="ORF">AB1Y20_019354</name>
</gene>
<feature type="compositionally biased region" description="Acidic residues" evidence="1">
    <location>
        <begin position="353"/>
        <end position="370"/>
    </location>
</feature>
<dbReference type="Proteomes" id="UP001515480">
    <property type="component" value="Unassembled WGS sequence"/>
</dbReference>
<dbReference type="PANTHER" id="PTHR23146">
    <property type="entry name" value="LEO1 PROTEIN"/>
    <property type="match status" value="1"/>
</dbReference>
<dbReference type="GO" id="GO:0006368">
    <property type="term" value="P:transcription elongation by RNA polymerase II"/>
    <property type="evidence" value="ECO:0007669"/>
    <property type="project" value="InterPro"/>
</dbReference>
<evidence type="ECO:0000256" key="1">
    <source>
        <dbReference type="SAM" id="MobiDB-lite"/>
    </source>
</evidence>
<feature type="compositionally biased region" description="Basic and acidic residues" evidence="1">
    <location>
        <begin position="263"/>
        <end position="273"/>
    </location>
</feature>
<dbReference type="InterPro" id="IPR007149">
    <property type="entry name" value="Leo1"/>
</dbReference>
<dbReference type="Pfam" id="PF04004">
    <property type="entry name" value="Leo1"/>
    <property type="match status" value="1"/>
</dbReference>
<feature type="compositionally biased region" description="Acidic residues" evidence="1">
    <location>
        <begin position="331"/>
        <end position="347"/>
    </location>
</feature>
<protein>
    <recommendedName>
        <fullName evidence="4">RNA polymerase-associated protein LEO1</fullName>
    </recommendedName>
</protein>
<dbReference type="EMBL" id="JBGBPQ010000005">
    <property type="protein sequence ID" value="KAL1524460.1"/>
    <property type="molecule type" value="Genomic_DNA"/>
</dbReference>
<dbReference type="AlphaFoldDB" id="A0AB34JRI0"/>
<accession>A0AB34JRI0</accession>
<feature type="compositionally biased region" description="Basic and acidic residues" evidence="1">
    <location>
        <begin position="1"/>
        <end position="10"/>
    </location>
</feature>
<feature type="region of interest" description="Disordered" evidence="1">
    <location>
        <begin position="1"/>
        <end position="85"/>
    </location>
</feature>
<dbReference type="PANTHER" id="PTHR23146:SF0">
    <property type="entry name" value="RNA POLYMERASE-ASSOCIATED PROTEIN LEO1"/>
    <property type="match status" value="1"/>
</dbReference>
<name>A0AB34JRI0_PRYPA</name>
<dbReference type="GO" id="GO:1990269">
    <property type="term" value="F:RNA polymerase II C-terminal domain phosphoserine binding"/>
    <property type="evidence" value="ECO:0007669"/>
    <property type="project" value="TreeGrafter"/>
</dbReference>